<protein>
    <recommendedName>
        <fullName evidence="6">Glucosamine 6-phosphate N-acetyltransferase</fullName>
        <ecNumber evidence="6">2.3.1.4</ecNumber>
    </recommendedName>
</protein>
<reference evidence="8" key="1">
    <citation type="submission" date="2021-01" db="EMBL/GenBank/DDBJ databases">
        <authorList>
            <person name="Corre E."/>
            <person name="Pelletier E."/>
            <person name="Niang G."/>
            <person name="Scheremetjew M."/>
            <person name="Finn R."/>
            <person name="Kale V."/>
            <person name="Holt S."/>
            <person name="Cochrane G."/>
            <person name="Meng A."/>
            <person name="Brown T."/>
            <person name="Cohen L."/>
        </authorList>
    </citation>
    <scope>NUCLEOTIDE SEQUENCE</scope>
    <source>
        <strain evidence="8">CCMP 769</strain>
    </source>
</reference>
<evidence type="ECO:0000256" key="5">
    <source>
        <dbReference type="ARBA" id="ARBA00048964"/>
    </source>
</evidence>
<dbReference type="EMBL" id="HBHW01022075">
    <property type="protein sequence ID" value="CAE0048886.1"/>
    <property type="molecule type" value="Transcribed_RNA"/>
</dbReference>
<dbReference type="AlphaFoldDB" id="A0A7S3EEF1"/>
<evidence type="ECO:0000256" key="1">
    <source>
        <dbReference type="ARBA" id="ARBA00004832"/>
    </source>
</evidence>
<dbReference type="InterPro" id="IPR016181">
    <property type="entry name" value="Acyl_CoA_acyltransferase"/>
</dbReference>
<dbReference type="PANTHER" id="PTHR13355:SF11">
    <property type="entry name" value="GLUCOSAMINE 6-PHOSPHATE N-ACETYLTRANSFERASE"/>
    <property type="match status" value="1"/>
</dbReference>
<evidence type="ECO:0000313" key="8">
    <source>
        <dbReference type="EMBL" id="CAE0048881.1"/>
    </source>
</evidence>
<comment type="pathway">
    <text evidence="1 6">Nucleotide-sugar biosynthesis; UDP-N-acetyl-alpha-D-glucosamine biosynthesis; N-acetyl-alpha-D-glucosamine 1-phosphate from alpha-D-glucosamine 6-phosphate (route I): step 1/2.</text>
</comment>
<dbReference type="UniPathway" id="UPA00113">
    <property type="reaction ID" value="UER00529"/>
</dbReference>
<dbReference type="Pfam" id="PF00583">
    <property type="entry name" value="Acetyltransf_1"/>
    <property type="match status" value="1"/>
</dbReference>
<dbReference type="GO" id="GO:0006048">
    <property type="term" value="P:UDP-N-acetylglucosamine biosynthetic process"/>
    <property type="evidence" value="ECO:0007669"/>
    <property type="project" value="UniProtKB-UniRule"/>
</dbReference>
<proteinExistence type="inferred from homology"/>
<name>A0A7S3EEF1_9RHOD</name>
<keyword evidence="4 6" id="KW-0012">Acyltransferase</keyword>
<evidence type="ECO:0000256" key="6">
    <source>
        <dbReference type="RuleBase" id="RU365086"/>
    </source>
</evidence>
<dbReference type="EMBL" id="HBHW01022081">
    <property type="protein sequence ID" value="CAE0048892.1"/>
    <property type="molecule type" value="Transcribed_RNA"/>
</dbReference>
<accession>A0A7S3EEF1</accession>
<dbReference type="CDD" id="cd04301">
    <property type="entry name" value="NAT_SF"/>
    <property type="match status" value="1"/>
</dbReference>
<dbReference type="Gene3D" id="3.40.630.30">
    <property type="match status" value="1"/>
</dbReference>
<dbReference type="PANTHER" id="PTHR13355">
    <property type="entry name" value="GLUCOSAMINE 6-PHOSPHATE N-ACETYLTRANSFERASE"/>
    <property type="match status" value="1"/>
</dbReference>
<dbReference type="FunFam" id="3.40.630.30:FF:000105">
    <property type="entry name" value="Glucosamine 6-phosphate N-acetyltransferase"/>
    <property type="match status" value="1"/>
</dbReference>
<sequence>MEAFKVRYMESEDYDRGLFEVLQQLTTSPKVERQVFEKLLEEVKSDGYYHWMVVEVDGLVVGCGSLVVERKLIHSCGLVGHVEDVVVDESVRGKGAGKALIKKLSEKAKEVGCYKAILDCQDDRVPFYEKCDYNRRGAQMALYF</sequence>
<evidence type="ECO:0000313" key="9">
    <source>
        <dbReference type="EMBL" id="CAE0048882.1"/>
    </source>
</evidence>
<feature type="domain" description="N-acetyltransferase" evidence="7">
    <location>
        <begin position="4"/>
        <end position="144"/>
    </location>
</feature>
<dbReference type="EC" id="2.3.1.4" evidence="6"/>
<dbReference type="EMBL" id="HBHW01022070">
    <property type="protein sequence ID" value="CAE0048881.1"/>
    <property type="molecule type" value="Transcribed_RNA"/>
</dbReference>
<evidence type="ECO:0000313" key="13">
    <source>
        <dbReference type="EMBL" id="CAE0048892.1"/>
    </source>
</evidence>
<evidence type="ECO:0000313" key="12">
    <source>
        <dbReference type="EMBL" id="CAE0048888.1"/>
    </source>
</evidence>
<dbReference type="EMBL" id="HBHW01022071">
    <property type="protein sequence ID" value="CAE0048882.1"/>
    <property type="molecule type" value="Transcribed_RNA"/>
</dbReference>
<evidence type="ECO:0000313" key="10">
    <source>
        <dbReference type="EMBL" id="CAE0048884.1"/>
    </source>
</evidence>
<dbReference type="EMBL" id="HBHW01022073">
    <property type="protein sequence ID" value="CAE0048884.1"/>
    <property type="molecule type" value="Transcribed_RNA"/>
</dbReference>
<dbReference type="GO" id="GO:0004343">
    <property type="term" value="F:glucosamine 6-phosphate N-acetyltransferase activity"/>
    <property type="evidence" value="ECO:0007669"/>
    <property type="project" value="UniProtKB-UniRule"/>
</dbReference>
<dbReference type="InterPro" id="IPR000182">
    <property type="entry name" value="GNAT_dom"/>
</dbReference>
<gene>
    <name evidence="8" type="ORF">RMAR00112_LOCUS16878</name>
    <name evidence="9" type="ORF">RMAR00112_LOCUS16879</name>
    <name evidence="10" type="ORF">RMAR00112_LOCUS16881</name>
    <name evidence="11" type="ORF">RMAR00112_LOCUS16883</name>
    <name evidence="12" type="ORF">RMAR00112_LOCUS16885</name>
    <name evidence="13" type="ORF">RMAR00112_LOCUS16889</name>
</gene>
<evidence type="ECO:0000256" key="2">
    <source>
        <dbReference type="ARBA" id="ARBA00006048"/>
    </source>
</evidence>
<evidence type="ECO:0000259" key="7">
    <source>
        <dbReference type="PROSITE" id="PS51186"/>
    </source>
</evidence>
<dbReference type="InterPro" id="IPR039143">
    <property type="entry name" value="GNPNAT1-like"/>
</dbReference>
<dbReference type="EMBL" id="HBHW01022077">
    <property type="protein sequence ID" value="CAE0048888.1"/>
    <property type="molecule type" value="Transcribed_RNA"/>
</dbReference>
<keyword evidence="3 6" id="KW-0808">Transferase</keyword>
<dbReference type="PROSITE" id="PS51186">
    <property type="entry name" value="GNAT"/>
    <property type="match status" value="1"/>
</dbReference>
<comment type="catalytic activity">
    <reaction evidence="5 6">
        <text>D-glucosamine 6-phosphate + acetyl-CoA = N-acetyl-D-glucosamine 6-phosphate + CoA + H(+)</text>
        <dbReference type="Rhea" id="RHEA:10292"/>
        <dbReference type="ChEBI" id="CHEBI:15378"/>
        <dbReference type="ChEBI" id="CHEBI:57287"/>
        <dbReference type="ChEBI" id="CHEBI:57288"/>
        <dbReference type="ChEBI" id="CHEBI:57513"/>
        <dbReference type="ChEBI" id="CHEBI:58725"/>
        <dbReference type="EC" id="2.3.1.4"/>
    </reaction>
</comment>
<organism evidence="8">
    <name type="scientific">Rhodosorus marinus</name>
    <dbReference type="NCBI Taxonomy" id="101924"/>
    <lineage>
        <taxon>Eukaryota</taxon>
        <taxon>Rhodophyta</taxon>
        <taxon>Stylonematophyceae</taxon>
        <taxon>Stylonematales</taxon>
        <taxon>Stylonemataceae</taxon>
        <taxon>Rhodosorus</taxon>
    </lineage>
</organism>
<evidence type="ECO:0000256" key="4">
    <source>
        <dbReference type="ARBA" id="ARBA00023315"/>
    </source>
</evidence>
<dbReference type="SUPFAM" id="SSF55729">
    <property type="entry name" value="Acyl-CoA N-acyltransferases (Nat)"/>
    <property type="match status" value="1"/>
</dbReference>
<comment type="similarity">
    <text evidence="2 6">Belongs to the acetyltransferase family. GNA1 subfamily.</text>
</comment>
<evidence type="ECO:0000313" key="11">
    <source>
        <dbReference type="EMBL" id="CAE0048886.1"/>
    </source>
</evidence>
<evidence type="ECO:0000256" key="3">
    <source>
        <dbReference type="ARBA" id="ARBA00022679"/>
    </source>
</evidence>